<evidence type="ECO:0000313" key="1">
    <source>
        <dbReference type="EMBL" id="KAJ1894641.1"/>
    </source>
</evidence>
<accession>A0ACC1ILK9</accession>
<gene>
    <name evidence="1" type="primary">PUS4_1</name>
    <name evidence="1" type="ORF">LPJ66_005065</name>
</gene>
<reference evidence="1" key="1">
    <citation type="submission" date="2022-07" db="EMBL/GenBank/DDBJ databases">
        <title>Phylogenomic reconstructions and comparative analyses of Kickxellomycotina fungi.</title>
        <authorList>
            <person name="Reynolds N.K."/>
            <person name="Stajich J.E."/>
            <person name="Barry K."/>
            <person name="Grigoriev I.V."/>
            <person name="Crous P."/>
            <person name="Smith M.E."/>
        </authorList>
    </citation>
    <scope>NUCLEOTIDE SEQUENCE</scope>
    <source>
        <strain evidence="1">Benny 63K</strain>
    </source>
</reference>
<name>A0ACC1ILK9_9FUNG</name>
<keyword evidence="1" id="KW-0413">Isomerase</keyword>
<comment type="caution">
    <text evidence="1">The sequence shown here is derived from an EMBL/GenBank/DDBJ whole genome shotgun (WGS) entry which is preliminary data.</text>
</comment>
<sequence>MIAVATTAAATSVLEAASRKTSTQLQALNGIFAVNKPPGISCTGLLDYIKRNAGKGVHAMPFAEHFERERQLRVTGKKIRRPRCSPHLRVGHGGTLDVEAGGVLVVGLGNGCKQLEGFLKGGKSYLAEARLGIATESFDAEGRVTEIVDTSVSADDIRRQLGQFTGNIMQIPPKYSAIRIDGKRLYEYARDGITVPVPVEARPVHIGSIDLLHFHAPGQATFGVRARLPPDVEAYYAEGRYRWEGGRARQGEPLLAWSNEPGVPRMQMLIQSGGGVYIRSLVHDLGHALGSAATMMTLLRLSQGPLRLDKDSIEVADLPYDERIIDAVRHSQSLM</sequence>
<dbReference type="Proteomes" id="UP001150581">
    <property type="component" value="Unassembled WGS sequence"/>
</dbReference>
<organism evidence="1 2">
    <name type="scientific">Kickxella alabastrina</name>
    <dbReference type="NCBI Taxonomy" id="61397"/>
    <lineage>
        <taxon>Eukaryota</taxon>
        <taxon>Fungi</taxon>
        <taxon>Fungi incertae sedis</taxon>
        <taxon>Zoopagomycota</taxon>
        <taxon>Kickxellomycotina</taxon>
        <taxon>Kickxellomycetes</taxon>
        <taxon>Kickxellales</taxon>
        <taxon>Kickxellaceae</taxon>
        <taxon>Kickxella</taxon>
    </lineage>
</organism>
<keyword evidence="2" id="KW-1185">Reference proteome</keyword>
<proteinExistence type="predicted"/>
<evidence type="ECO:0000313" key="2">
    <source>
        <dbReference type="Proteomes" id="UP001150581"/>
    </source>
</evidence>
<dbReference type="EC" id="5.4.99.25" evidence="1"/>
<dbReference type="EMBL" id="JANBPG010000666">
    <property type="protein sequence ID" value="KAJ1894641.1"/>
    <property type="molecule type" value="Genomic_DNA"/>
</dbReference>
<protein>
    <submittedName>
        <fullName evidence="1">Pseudouridine synthase pus4</fullName>
        <ecNumber evidence="1">5.4.99.25</ecNumber>
    </submittedName>
</protein>